<feature type="signal peptide" evidence="3">
    <location>
        <begin position="1"/>
        <end position="42"/>
    </location>
</feature>
<reference evidence="5 6" key="1">
    <citation type="submission" date="2016-10" db="EMBL/GenBank/DDBJ databases">
        <authorList>
            <person name="Varghese N."/>
            <person name="Submissions S."/>
        </authorList>
    </citation>
    <scope>NUCLEOTIDE SEQUENCE [LARGE SCALE GENOMIC DNA]</scope>
    <source>
        <strain evidence="5 6">DSM 25353</strain>
    </source>
</reference>
<feature type="chain" id="PRO_5036499676" evidence="3">
    <location>
        <begin position="43"/>
        <end position="155"/>
    </location>
</feature>
<dbReference type="EMBL" id="FNNO01000006">
    <property type="protein sequence ID" value="SDW80611.1"/>
    <property type="molecule type" value="Genomic_DNA"/>
</dbReference>
<accession>A0A8X8IFN4</accession>
<evidence type="ECO:0000256" key="1">
    <source>
        <dbReference type="SAM" id="Coils"/>
    </source>
</evidence>
<proteinExistence type="predicted"/>
<dbReference type="AlphaFoldDB" id="A0A8X8IFN4"/>
<evidence type="ECO:0000313" key="5">
    <source>
        <dbReference type="EMBL" id="SDW80611.1"/>
    </source>
</evidence>
<feature type="compositionally biased region" description="Low complexity" evidence="2">
    <location>
        <begin position="96"/>
        <end position="117"/>
    </location>
</feature>
<comment type="caution">
    <text evidence="5">The sequence shown here is derived from an EMBL/GenBank/DDBJ whole genome shotgun (WGS) entry which is preliminary data.</text>
</comment>
<name>A0A8X8IFN4_9BACT</name>
<keyword evidence="6" id="KW-1185">Reference proteome</keyword>
<feature type="domain" description="PBCV-specific basic adaptor" evidence="4">
    <location>
        <begin position="126"/>
        <end position="154"/>
    </location>
</feature>
<evidence type="ECO:0000313" key="6">
    <source>
        <dbReference type="Proteomes" id="UP000198711"/>
    </source>
</evidence>
<keyword evidence="1" id="KW-0175">Coiled coil</keyword>
<evidence type="ECO:0000256" key="2">
    <source>
        <dbReference type="SAM" id="MobiDB-lite"/>
    </source>
</evidence>
<dbReference type="Pfam" id="PF08789">
    <property type="entry name" value="PBCV_basic_adap"/>
    <property type="match status" value="1"/>
</dbReference>
<dbReference type="Proteomes" id="UP000198711">
    <property type="component" value="Unassembled WGS sequence"/>
</dbReference>
<evidence type="ECO:0000259" key="4">
    <source>
        <dbReference type="Pfam" id="PF08789"/>
    </source>
</evidence>
<feature type="coiled-coil region" evidence="1">
    <location>
        <begin position="42"/>
        <end position="77"/>
    </location>
</feature>
<evidence type="ECO:0000256" key="3">
    <source>
        <dbReference type="SAM" id="SignalP"/>
    </source>
</evidence>
<organism evidence="5 6">
    <name type="scientific">Hydrobacter penzbergensis</name>
    <dbReference type="NCBI Taxonomy" id="1235997"/>
    <lineage>
        <taxon>Bacteria</taxon>
        <taxon>Pseudomonadati</taxon>
        <taxon>Bacteroidota</taxon>
        <taxon>Chitinophagia</taxon>
        <taxon>Chitinophagales</taxon>
        <taxon>Chitinophagaceae</taxon>
        <taxon>Hydrobacter</taxon>
    </lineage>
</organism>
<protein>
    <submittedName>
        <fullName evidence="5">PBCV-specific basic adaptor domain-containing protein</fullName>
    </submittedName>
</protein>
<keyword evidence="3" id="KW-0732">Signal</keyword>
<dbReference type="InterPro" id="IPR014897">
    <property type="entry name" value="PBCV_basic_adap"/>
</dbReference>
<gene>
    <name evidence="5" type="ORF">SAMN05444410_1064</name>
</gene>
<sequence>MGLNLACFFIRFIFKFKFHNMKKIFTLSLAFALLLGGVQVFAQTKETAKEKAKKEAADKKKAAADKAKAEADKAQQAAAVKKMAPVAAKPITPAPATAKPAVPAPAPKVAAPAPTAKTADKVVGTDAKGRTIYEGPRGGHYYINKNGNKEYVKKQ</sequence>
<feature type="region of interest" description="Disordered" evidence="2">
    <location>
        <begin position="96"/>
        <end position="123"/>
    </location>
</feature>